<comment type="caution">
    <text evidence="1">The sequence shown here is derived from an EMBL/GenBank/DDBJ whole genome shotgun (WGS) entry which is preliminary data.</text>
</comment>
<name>A0ABS1TVC3_9BACI</name>
<sequence length="290" mass="32989">MIIASDLDRTLMYSARAIKELNAAEEQELKPVEMKEGRWIGFMTETALRNLKQLSQQTLFIPVTTRTTDQFNRIVIFETDIALKYAITANGADILYYGRKLEEWSEQVLQTMNTESLSMAEMLALLKSEGFSYASELRQVENLFFYYHFKSVPDLLDKNALHALAAVSGWRISLQGRKLYFIPKAISKGAALEFICQREGLKAVAGAGDSILDWDFLQHCQHRFVPKHGELVSRSEHGLFTVIEQTGLKAGEMIIKEFLKLIPLNCPSFNNKIIKTGKQTVTANEEENRQ</sequence>
<dbReference type="SUPFAM" id="SSF56784">
    <property type="entry name" value="HAD-like"/>
    <property type="match status" value="1"/>
</dbReference>
<dbReference type="Gene3D" id="3.40.50.1000">
    <property type="entry name" value="HAD superfamily/HAD-like"/>
    <property type="match status" value="1"/>
</dbReference>
<accession>A0ABS1TVC3</accession>
<protein>
    <recommendedName>
        <fullName evidence="3">Sucrose phosphatase-like domain-containing protein</fullName>
    </recommendedName>
</protein>
<keyword evidence="2" id="KW-1185">Reference proteome</keyword>
<dbReference type="EMBL" id="JAESWB010000247">
    <property type="protein sequence ID" value="MBL4953835.1"/>
    <property type="molecule type" value="Genomic_DNA"/>
</dbReference>
<evidence type="ECO:0008006" key="3">
    <source>
        <dbReference type="Google" id="ProtNLM"/>
    </source>
</evidence>
<gene>
    <name evidence="1" type="ORF">JK635_16750</name>
</gene>
<evidence type="ECO:0000313" key="1">
    <source>
        <dbReference type="EMBL" id="MBL4953835.1"/>
    </source>
</evidence>
<organism evidence="1 2">
    <name type="scientific">Neobacillus paridis</name>
    <dbReference type="NCBI Taxonomy" id="2803862"/>
    <lineage>
        <taxon>Bacteria</taxon>
        <taxon>Bacillati</taxon>
        <taxon>Bacillota</taxon>
        <taxon>Bacilli</taxon>
        <taxon>Bacillales</taxon>
        <taxon>Bacillaceae</taxon>
        <taxon>Neobacillus</taxon>
    </lineage>
</organism>
<dbReference type="Proteomes" id="UP000623967">
    <property type="component" value="Unassembled WGS sequence"/>
</dbReference>
<reference evidence="1 2" key="1">
    <citation type="submission" date="2021-01" db="EMBL/GenBank/DDBJ databases">
        <title>Genome public.</title>
        <authorList>
            <person name="Liu C."/>
            <person name="Sun Q."/>
        </authorList>
    </citation>
    <scope>NUCLEOTIDE SEQUENCE [LARGE SCALE GENOMIC DNA]</scope>
    <source>
        <strain evidence="1 2">YIM B02564</strain>
    </source>
</reference>
<evidence type="ECO:0000313" key="2">
    <source>
        <dbReference type="Proteomes" id="UP000623967"/>
    </source>
</evidence>
<dbReference type="InterPro" id="IPR023214">
    <property type="entry name" value="HAD_sf"/>
</dbReference>
<dbReference type="InterPro" id="IPR036412">
    <property type="entry name" value="HAD-like_sf"/>
</dbReference>
<dbReference type="RefSeq" id="WP_202655100.1">
    <property type="nucleotide sequence ID" value="NZ_JAESWB010000247.1"/>
</dbReference>
<proteinExistence type="predicted"/>